<sequence length="50" mass="5412">MIVKRQGERKSLLPMHFLTGHGIFGTFTNRIGKSASADCTVCGVPDTPVH</sequence>
<organism evidence="1 2">
    <name type="scientific">Diabrotica balteata</name>
    <name type="common">Banded cucumber beetle</name>
    <dbReference type="NCBI Taxonomy" id="107213"/>
    <lineage>
        <taxon>Eukaryota</taxon>
        <taxon>Metazoa</taxon>
        <taxon>Ecdysozoa</taxon>
        <taxon>Arthropoda</taxon>
        <taxon>Hexapoda</taxon>
        <taxon>Insecta</taxon>
        <taxon>Pterygota</taxon>
        <taxon>Neoptera</taxon>
        <taxon>Endopterygota</taxon>
        <taxon>Coleoptera</taxon>
        <taxon>Polyphaga</taxon>
        <taxon>Cucujiformia</taxon>
        <taxon>Chrysomeloidea</taxon>
        <taxon>Chrysomelidae</taxon>
        <taxon>Galerucinae</taxon>
        <taxon>Diabroticina</taxon>
        <taxon>Diabroticites</taxon>
        <taxon>Diabrotica</taxon>
    </lineage>
</organism>
<name>A0A9N9XC54_DIABA</name>
<feature type="non-terminal residue" evidence="1">
    <location>
        <position position="50"/>
    </location>
</feature>
<proteinExistence type="predicted"/>
<reference evidence="1" key="1">
    <citation type="submission" date="2022-01" db="EMBL/GenBank/DDBJ databases">
        <authorList>
            <person name="King R."/>
        </authorList>
    </citation>
    <scope>NUCLEOTIDE SEQUENCE</scope>
</reference>
<evidence type="ECO:0000313" key="2">
    <source>
        <dbReference type="Proteomes" id="UP001153709"/>
    </source>
</evidence>
<dbReference type="AlphaFoldDB" id="A0A9N9XC54"/>
<dbReference type="Proteomes" id="UP001153709">
    <property type="component" value="Chromosome 4"/>
</dbReference>
<accession>A0A9N9XC54</accession>
<gene>
    <name evidence="1" type="ORF">DIABBA_LOCUS6946</name>
</gene>
<keyword evidence="2" id="KW-1185">Reference proteome</keyword>
<dbReference type="EMBL" id="OU898279">
    <property type="protein sequence ID" value="CAG9833547.1"/>
    <property type="molecule type" value="Genomic_DNA"/>
</dbReference>
<evidence type="ECO:0000313" key="1">
    <source>
        <dbReference type="EMBL" id="CAG9833547.1"/>
    </source>
</evidence>
<protein>
    <submittedName>
        <fullName evidence="1">Uncharacterized protein</fullName>
    </submittedName>
</protein>
<dbReference type="OrthoDB" id="6777517at2759"/>